<organism evidence="9 10">
    <name type="scientific">Halalkalibacterium halodurans (strain ATCC BAA-125 / DSM 18197 / FERM 7344 / JCM 9153 / C-125)</name>
    <name type="common">Bacillus halodurans</name>
    <dbReference type="NCBI Taxonomy" id="272558"/>
    <lineage>
        <taxon>Bacteria</taxon>
        <taxon>Bacillati</taxon>
        <taxon>Bacillota</taxon>
        <taxon>Bacilli</taxon>
        <taxon>Bacillales</taxon>
        <taxon>Bacillaceae</taxon>
        <taxon>Halalkalibacterium (ex Joshi et al. 2022)</taxon>
    </lineage>
</organism>
<evidence type="ECO:0000256" key="1">
    <source>
        <dbReference type="ARBA" id="ARBA00004141"/>
    </source>
</evidence>
<feature type="transmembrane region" description="Helical" evidence="8">
    <location>
        <begin position="210"/>
        <end position="235"/>
    </location>
</feature>
<dbReference type="RefSeq" id="WP_010898344.1">
    <property type="nucleotide sequence ID" value="NC_002570.2"/>
</dbReference>
<comment type="subcellular location">
    <subcellularLocation>
        <location evidence="1">Membrane</location>
        <topology evidence="1">Multi-pass membrane protein</topology>
    </subcellularLocation>
</comment>
<dbReference type="AlphaFoldDB" id="Q9KAU9"/>
<comment type="similarity">
    <text evidence="2">Belongs to the amino acid-polyamine-organocation (APC) superfamily. Spore germination protein (SGP) (TC 2.A.3.9) family.</text>
</comment>
<dbReference type="GO" id="GO:0009847">
    <property type="term" value="P:spore germination"/>
    <property type="evidence" value="ECO:0007669"/>
    <property type="project" value="InterPro"/>
</dbReference>
<evidence type="ECO:0000256" key="3">
    <source>
        <dbReference type="ARBA" id="ARBA00022448"/>
    </source>
</evidence>
<keyword evidence="5 8" id="KW-0812">Transmembrane</keyword>
<evidence type="ECO:0000313" key="10">
    <source>
        <dbReference type="Proteomes" id="UP000001258"/>
    </source>
</evidence>
<feature type="transmembrane region" description="Helical" evidence="8">
    <location>
        <begin position="12"/>
        <end position="31"/>
    </location>
</feature>
<reference evidence="9 10" key="1">
    <citation type="journal article" date="2000" name="Nucleic Acids Res.">
        <title>Complete genome sequence of the alkaliphilic bacterium Bacillus halodurans and genomic sequence comparison with Bacillus subtilis.</title>
        <authorList>
            <person name="Takami H."/>
            <person name="Nakasone K."/>
            <person name="Takaki Y."/>
            <person name="Maeno G."/>
            <person name="Sasaki R."/>
            <person name="Masui N."/>
            <person name="Fuji F."/>
            <person name="Hirama C."/>
            <person name="Nakamura Y."/>
            <person name="Ogasawara N."/>
            <person name="Kuhara S."/>
            <person name="Horikoshi K."/>
        </authorList>
    </citation>
    <scope>NUCLEOTIDE SEQUENCE [LARGE SCALE GENOMIC DNA]</scope>
    <source>
        <strain evidence="10">ATCC BAA-125 / DSM 18197 / FERM 7344 / JCM 9153 / C-125</strain>
    </source>
</reference>
<keyword evidence="10" id="KW-1185">Reference proteome</keyword>
<protein>
    <submittedName>
        <fullName evidence="9">BH2187 protein</fullName>
    </submittedName>
</protein>
<dbReference type="PIR" id="C83923">
    <property type="entry name" value="C83923"/>
</dbReference>
<dbReference type="EMBL" id="BA000004">
    <property type="protein sequence ID" value="BAB05906.1"/>
    <property type="molecule type" value="Genomic_DNA"/>
</dbReference>
<dbReference type="STRING" id="272558.gene:10728085"/>
<dbReference type="Gene3D" id="1.20.1740.10">
    <property type="entry name" value="Amino acid/polyamine transporter I"/>
    <property type="match status" value="1"/>
</dbReference>
<proteinExistence type="inferred from homology"/>
<dbReference type="InterPro" id="IPR004761">
    <property type="entry name" value="Spore_GerAB"/>
</dbReference>
<feature type="transmembrane region" description="Helical" evidence="8">
    <location>
        <begin position="297"/>
        <end position="316"/>
    </location>
</feature>
<dbReference type="KEGG" id="bha:BH2187"/>
<dbReference type="GO" id="GO:0016020">
    <property type="term" value="C:membrane"/>
    <property type="evidence" value="ECO:0007669"/>
    <property type="project" value="UniProtKB-SubCell"/>
</dbReference>
<evidence type="ECO:0000256" key="4">
    <source>
        <dbReference type="ARBA" id="ARBA00022544"/>
    </source>
</evidence>
<dbReference type="Proteomes" id="UP000001258">
    <property type="component" value="Chromosome"/>
</dbReference>
<evidence type="ECO:0000256" key="6">
    <source>
        <dbReference type="ARBA" id="ARBA00022989"/>
    </source>
</evidence>
<dbReference type="NCBIfam" id="TIGR00912">
    <property type="entry name" value="2A0309"/>
    <property type="match status" value="1"/>
</dbReference>
<feature type="transmembrane region" description="Helical" evidence="8">
    <location>
        <begin position="264"/>
        <end position="285"/>
    </location>
</feature>
<evidence type="ECO:0000313" key="9">
    <source>
        <dbReference type="EMBL" id="BAB05906.1"/>
    </source>
</evidence>
<feature type="transmembrane region" description="Helical" evidence="8">
    <location>
        <begin position="115"/>
        <end position="132"/>
    </location>
</feature>
<name>Q9KAU9_HALH5</name>
<keyword evidence="7 8" id="KW-0472">Membrane</keyword>
<keyword evidence="6 8" id="KW-1133">Transmembrane helix</keyword>
<dbReference type="OrthoDB" id="2446105at2"/>
<feature type="transmembrane region" description="Helical" evidence="8">
    <location>
        <begin position="37"/>
        <end position="57"/>
    </location>
</feature>
<feature type="transmembrane region" description="Helical" evidence="8">
    <location>
        <begin position="328"/>
        <end position="346"/>
    </location>
</feature>
<keyword evidence="3" id="KW-0813">Transport</keyword>
<evidence type="ECO:0000256" key="2">
    <source>
        <dbReference type="ARBA" id="ARBA00007998"/>
    </source>
</evidence>
<evidence type="ECO:0000256" key="7">
    <source>
        <dbReference type="ARBA" id="ARBA00023136"/>
    </source>
</evidence>
<gene>
    <name evidence="9" type="ordered locus">BH2187</name>
</gene>
<dbReference type="PANTHER" id="PTHR34975:SF2">
    <property type="entry name" value="SPORE GERMINATION PROTEIN A2"/>
    <property type="match status" value="1"/>
</dbReference>
<dbReference type="eggNOG" id="COG0531">
    <property type="taxonomic scope" value="Bacteria"/>
</dbReference>
<dbReference type="Pfam" id="PF03845">
    <property type="entry name" value="Spore_permease"/>
    <property type="match status" value="1"/>
</dbReference>
<sequence length="358" mass="40368">MEYLSVKQTVVLIVMIQVGVGILSLPASVAAEANNLGWVSVLLAGVIVQLAAVLYHISLKNIQEPTVFLFMEKRIGRLLTGLLVVALAIYFLLTSGILLRSFVELLHIWVYTETPRIMLVLLIFIPIVYLATGSITSLSNVSSFIIFLVIFLLSMLLFHLKQAQFVLLDPASGITMMDLLRGSLQTSLALIGFELIIFFHFYLKEKKRTLIVLTVSNWITVSCYTFVTFIAMLTYSAEKLEKEVWPTLSLYKLIELHIIQRLEFFIVMVWTPLMLITTGLYLWAFIKSIRYILPKRLNRLCVSLSLAVPVIALIPKTQPEVLTYSNEIGYIGIVISMVFPFILLLVKGMQVKGKEASV</sequence>
<accession>Q9KAU9</accession>
<keyword evidence="4" id="KW-0309">Germination</keyword>
<feature type="transmembrane region" description="Helical" evidence="8">
    <location>
        <begin position="78"/>
        <end position="103"/>
    </location>
</feature>
<dbReference type="PANTHER" id="PTHR34975">
    <property type="entry name" value="SPORE GERMINATION PROTEIN A2"/>
    <property type="match status" value="1"/>
</dbReference>
<feature type="transmembrane region" description="Helical" evidence="8">
    <location>
        <begin position="182"/>
        <end position="203"/>
    </location>
</feature>
<evidence type="ECO:0000256" key="5">
    <source>
        <dbReference type="ARBA" id="ARBA00022692"/>
    </source>
</evidence>
<feature type="transmembrane region" description="Helical" evidence="8">
    <location>
        <begin position="144"/>
        <end position="162"/>
    </location>
</feature>
<dbReference type="HOGENOM" id="CLU_047547_0_0_9"/>
<evidence type="ECO:0000256" key="8">
    <source>
        <dbReference type="SAM" id="Phobius"/>
    </source>
</evidence>